<evidence type="ECO:0000313" key="4">
    <source>
        <dbReference type="Proteomes" id="UP000231912"/>
    </source>
</evidence>
<evidence type="ECO:0000313" key="3">
    <source>
        <dbReference type="EMBL" id="PJZ65474.1"/>
    </source>
</evidence>
<name>A0A2M9ZAP7_9LEPT</name>
<accession>A0A2M9ZAP7</accession>
<evidence type="ECO:0000256" key="1">
    <source>
        <dbReference type="ARBA" id="ARBA00006817"/>
    </source>
</evidence>
<dbReference type="InterPro" id="IPR023393">
    <property type="entry name" value="START-like_dom_sf"/>
</dbReference>
<feature type="domain" description="Activator of Hsp90 ATPase homologue 1/2-like C-terminal" evidence="2">
    <location>
        <begin position="21"/>
        <end position="156"/>
    </location>
</feature>
<dbReference type="EMBL" id="NPDT01000005">
    <property type="protein sequence ID" value="PJZ65474.1"/>
    <property type="molecule type" value="Genomic_DNA"/>
</dbReference>
<dbReference type="Proteomes" id="UP000231912">
    <property type="component" value="Unassembled WGS sequence"/>
</dbReference>
<dbReference type="Pfam" id="PF08327">
    <property type="entry name" value="AHSA1"/>
    <property type="match status" value="1"/>
</dbReference>
<proteinExistence type="inferred from homology"/>
<dbReference type="CDD" id="cd07826">
    <property type="entry name" value="SRPBCC_CalC_Aha1-like_9"/>
    <property type="match status" value="1"/>
</dbReference>
<dbReference type="InterPro" id="IPR013538">
    <property type="entry name" value="ASHA1/2-like_C"/>
</dbReference>
<dbReference type="RefSeq" id="WP_100759426.1">
    <property type="nucleotide sequence ID" value="NZ_NPDT01000005.1"/>
</dbReference>
<protein>
    <submittedName>
        <fullName evidence="3">ATPase</fullName>
    </submittedName>
</protein>
<dbReference type="AlphaFoldDB" id="A0A2M9ZAP7"/>
<gene>
    <name evidence="3" type="ORF">CH371_13905</name>
</gene>
<reference evidence="3 4" key="1">
    <citation type="submission" date="2017-07" db="EMBL/GenBank/DDBJ databases">
        <title>Leptospira spp. isolated from tropical soils.</title>
        <authorList>
            <person name="Thibeaux R."/>
            <person name="Iraola G."/>
            <person name="Ferres I."/>
            <person name="Bierque E."/>
            <person name="Girault D."/>
            <person name="Soupe-Gilbert M.-E."/>
            <person name="Picardeau M."/>
            <person name="Goarant C."/>
        </authorList>
    </citation>
    <scope>NUCLEOTIDE SEQUENCE [LARGE SCALE GENOMIC DNA]</scope>
    <source>
        <strain evidence="3 4">FH2-C-A2</strain>
    </source>
</reference>
<comment type="caution">
    <text evidence="3">The sequence shown here is derived from an EMBL/GenBank/DDBJ whole genome shotgun (WGS) entry which is preliminary data.</text>
</comment>
<dbReference type="SUPFAM" id="SSF55961">
    <property type="entry name" value="Bet v1-like"/>
    <property type="match status" value="1"/>
</dbReference>
<comment type="similarity">
    <text evidence="1">Belongs to the AHA1 family.</text>
</comment>
<sequence length="160" mass="18309">MKELKVEAKGDREIIMTRVFNAPRDLVYDCFTKPELLKRWLYGPEGWSLAECKVDLRVGGKYRYLWRHMKTGEDMGAGGVYKEIQTPEKIVCTESFDESWYPGESILTNLFIEKAGKTTFHLTILYESQEARDIVIKSPMEGGAGQSYDRLASLLKELSA</sequence>
<organism evidence="3 4">
    <name type="scientific">Leptospira wolffii</name>
    <dbReference type="NCBI Taxonomy" id="409998"/>
    <lineage>
        <taxon>Bacteria</taxon>
        <taxon>Pseudomonadati</taxon>
        <taxon>Spirochaetota</taxon>
        <taxon>Spirochaetia</taxon>
        <taxon>Leptospirales</taxon>
        <taxon>Leptospiraceae</taxon>
        <taxon>Leptospira</taxon>
    </lineage>
</organism>
<evidence type="ECO:0000259" key="2">
    <source>
        <dbReference type="Pfam" id="PF08327"/>
    </source>
</evidence>
<dbReference type="Gene3D" id="3.30.530.20">
    <property type="match status" value="1"/>
</dbReference>